<dbReference type="Proteomes" id="UP000323537">
    <property type="component" value="Unassembled WGS sequence"/>
</dbReference>
<dbReference type="Pfam" id="PF23439">
    <property type="entry name" value="DUF7124"/>
    <property type="match status" value="1"/>
</dbReference>
<feature type="compositionally biased region" description="Basic and acidic residues" evidence="1">
    <location>
        <begin position="1"/>
        <end position="19"/>
    </location>
</feature>
<accession>A0A1I2ZHB6</accession>
<feature type="domain" description="DUF7124" evidence="2">
    <location>
        <begin position="35"/>
        <end position="144"/>
    </location>
</feature>
<dbReference type="EMBL" id="FOPZ01000002">
    <property type="protein sequence ID" value="SFH37208.1"/>
    <property type="molecule type" value="Genomic_DNA"/>
</dbReference>
<dbReference type="AlphaFoldDB" id="A0A1I2ZHB6"/>
<dbReference type="InterPro" id="IPR055548">
    <property type="entry name" value="DUF7124"/>
</dbReference>
<organism evidence="3 4">
    <name type="scientific">Halorubrum aquaticum</name>
    <dbReference type="NCBI Taxonomy" id="387340"/>
    <lineage>
        <taxon>Archaea</taxon>
        <taxon>Methanobacteriati</taxon>
        <taxon>Methanobacteriota</taxon>
        <taxon>Stenosarchaea group</taxon>
        <taxon>Halobacteria</taxon>
        <taxon>Halobacteriales</taxon>
        <taxon>Haloferacaceae</taxon>
        <taxon>Halorubrum</taxon>
    </lineage>
</organism>
<evidence type="ECO:0000313" key="4">
    <source>
        <dbReference type="Proteomes" id="UP000323537"/>
    </source>
</evidence>
<gene>
    <name evidence="3" type="ORF">SAMN04488066_102105</name>
</gene>
<keyword evidence="4" id="KW-1185">Reference proteome</keyword>
<feature type="region of interest" description="Disordered" evidence="1">
    <location>
        <begin position="1"/>
        <end position="34"/>
    </location>
</feature>
<name>A0A1I2ZHB6_9EURY</name>
<proteinExistence type="predicted"/>
<evidence type="ECO:0000259" key="2">
    <source>
        <dbReference type="Pfam" id="PF23439"/>
    </source>
</evidence>
<evidence type="ECO:0000313" key="3">
    <source>
        <dbReference type="EMBL" id="SFH37208.1"/>
    </source>
</evidence>
<protein>
    <recommendedName>
        <fullName evidence="2">DUF7124 domain-containing protein</fullName>
    </recommendedName>
</protein>
<evidence type="ECO:0000256" key="1">
    <source>
        <dbReference type="SAM" id="MobiDB-lite"/>
    </source>
</evidence>
<reference evidence="3 4" key="1">
    <citation type="submission" date="2016-10" db="EMBL/GenBank/DDBJ databases">
        <authorList>
            <person name="Varghese N."/>
            <person name="Submissions S."/>
        </authorList>
    </citation>
    <scope>NUCLEOTIDE SEQUENCE [LARGE SCALE GENOMIC DNA]</scope>
    <source>
        <strain evidence="3 4">CGMCC 1.6377</strain>
    </source>
</reference>
<sequence length="171" mass="18832">MTSDGGDDRRESDVDRDAESDSDDAESDDDPAGEMTLVFTLGAARSLADPAAAFADARRWSAHVGVVANDTSAVDAFCDRHDLENDYALRDWDKWGTLADVRESTDTPRHVFVGTSGEDRRLADTVGWEFRTAREAAERAGWELGNPDPPDREADAGILTRLRRAVLDRLH</sequence>
<feature type="compositionally biased region" description="Acidic residues" evidence="1">
    <location>
        <begin position="20"/>
        <end position="32"/>
    </location>
</feature>